<dbReference type="OrthoDB" id="9798046at2"/>
<dbReference type="Gene3D" id="3.30.2310.20">
    <property type="entry name" value="RelE-like"/>
    <property type="match status" value="1"/>
</dbReference>
<evidence type="ECO:0000256" key="1">
    <source>
        <dbReference type="ARBA" id="ARBA00006226"/>
    </source>
</evidence>
<keyword evidence="4" id="KW-1185">Reference proteome</keyword>
<dbReference type="Pfam" id="PF05016">
    <property type="entry name" value="ParE_toxin"/>
    <property type="match status" value="1"/>
</dbReference>
<protein>
    <submittedName>
        <fullName evidence="3">Translation repressor RelE</fullName>
    </submittedName>
</protein>
<keyword evidence="2" id="KW-1277">Toxin-antitoxin system</keyword>
<dbReference type="InterPro" id="IPR051803">
    <property type="entry name" value="TA_system_RelE-like_toxin"/>
</dbReference>
<dbReference type="RefSeq" id="WP_074168971.1">
    <property type="nucleotide sequence ID" value="NZ_FCNX02000015.1"/>
</dbReference>
<dbReference type="AlphaFoldDB" id="A0A158DF09"/>
<dbReference type="PANTHER" id="PTHR33755">
    <property type="entry name" value="TOXIN PARE1-RELATED"/>
    <property type="match status" value="1"/>
</dbReference>
<comment type="similarity">
    <text evidence="1">Belongs to the RelE toxin family.</text>
</comment>
<dbReference type="InterPro" id="IPR035093">
    <property type="entry name" value="RelE/ParE_toxin_dom_sf"/>
</dbReference>
<organism evidence="3 4">
    <name type="scientific">Caballeronia fortuita</name>
    <dbReference type="NCBI Taxonomy" id="1777138"/>
    <lineage>
        <taxon>Bacteria</taxon>
        <taxon>Pseudomonadati</taxon>
        <taxon>Pseudomonadota</taxon>
        <taxon>Betaproteobacteria</taxon>
        <taxon>Burkholderiales</taxon>
        <taxon>Burkholderiaceae</taxon>
        <taxon>Caballeronia</taxon>
    </lineage>
</organism>
<dbReference type="STRING" id="1777138.AWB77_05271"/>
<reference evidence="3" key="1">
    <citation type="submission" date="2016-01" db="EMBL/GenBank/DDBJ databases">
        <authorList>
            <person name="Peeters C."/>
        </authorList>
    </citation>
    <scope>NUCLEOTIDE SEQUENCE</scope>
    <source>
        <strain evidence="3">LMG 29320</strain>
    </source>
</reference>
<comment type="caution">
    <text evidence="3">The sequence shown here is derived from an EMBL/GenBank/DDBJ whole genome shotgun (WGS) entry which is preliminary data.</text>
</comment>
<dbReference type="InterPro" id="IPR007712">
    <property type="entry name" value="RelE/ParE_toxin"/>
</dbReference>
<evidence type="ECO:0000313" key="4">
    <source>
        <dbReference type="Proteomes" id="UP000054903"/>
    </source>
</evidence>
<gene>
    <name evidence="3" type="ORF">AWB77_05271</name>
</gene>
<proteinExistence type="inferred from homology"/>
<accession>A0A158DF09</accession>
<dbReference type="EMBL" id="FCNX02000015">
    <property type="protein sequence ID" value="SAK93169.1"/>
    <property type="molecule type" value="Genomic_DNA"/>
</dbReference>
<dbReference type="Proteomes" id="UP000054903">
    <property type="component" value="Unassembled WGS sequence"/>
</dbReference>
<name>A0A158DF09_9BURK</name>
<dbReference type="PANTHER" id="PTHR33755:SF6">
    <property type="entry name" value="PLASMID STABILIZATION SYSTEM PROTEIN"/>
    <property type="match status" value="1"/>
</dbReference>
<sequence length="94" mass="10789">MTLQVVWTQTARLNLREIIRYIAERSPASARALKDGIESAPLSAAIDPYLYRNGRIPGTREIVVHPNYIVVYQVVTDYVEVLNVLHSRQCYPFE</sequence>
<dbReference type="NCBIfam" id="TIGR02385">
    <property type="entry name" value="RelE_StbE"/>
    <property type="match status" value="1"/>
</dbReference>
<evidence type="ECO:0000313" key="3">
    <source>
        <dbReference type="EMBL" id="SAK93169.1"/>
    </source>
</evidence>
<evidence type="ECO:0000256" key="2">
    <source>
        <dbReference type="ARBA" id="ARBA00022649"/>
    </source>
</evidence>